<dbReference type="EMBL" id="JACCBU010000001">
    <property type="protein sequence ID" value="NYE75029.1"/>
    <property type="molecule type" value="Genomic_DNA"/>
</dbReference>
<evidence type="ECO:0000313" key="2">
    <source>
        <dbReference type="EMBL" id="NYE75029.1"/>
    </source>
</evidence>
<accession>A0A7Y9LCN5</accession>
<dbReference type="RefSeq" id="WP_179757605.1">
    <property type="nucleotide sequence ID" value="NZ_JACCBU010000001.1"/>
</dbReference>
<reference evidence="2 3" key="1">
    <citation type="submission" date="2020-07" db="EMBL/GenBank/DDBJ databases">
        <title>Sequencing the genomes of 1000 actinobacteria strains.</title>
        <authorList>
            <person name="Klenk H.-P."/>
        </authorList>
    </citation>
    <scope>NUCLEOTIDE SEQUENCE [LARGE SCALE GENOMIC DNA]</scope>
    <source>
        <strain evidence="2 3">DSM 22083</strain>
    </source>
</reference>
<evidence type="ECO:0000313" key="3">
    <source>
        <dbReference type="Proteomes" id="UP000569914"/>
    </source>
</evidence>
<gene>
    <name evidence="2" type="ORF">BKA15_006358</name>
</gene>
<organism evidence="2 3">
    <name type="scientific">Microlunatus parietis</name>
    <dbReference type="NCBI Taxonomy" id="682979"/>
    <lineage>
        <taxon>Bacteria</taxon>
        <taxon>Bacillati</taxon>
        <taxon>Actinomycetota</taxon>
        <taxon>Actinomycetes</taxon>
        <taxon>Propionibacteriales</taxon>
        <taxon>Propionibacteriaceae</taxon>
        <taxon>Microlunatus</taxon>
    </lineage>
</organism>
<sequence>MAEQDRELRFGAGSVRLAGDGSVLRVVHPRTGRTVLLDDSDPADGAVHDPSRRWGKGFCIVQAADGPRGLRWDRPDTVTWTEDGVQLVHAWPEHGLRLEVDRRFDDHWTEHYSLINTGAEPARIGSIGISTPWRDVYQSSADSLGGAVHAHVWPGGADAYVWAEPMDGAGPGLGLVLITGELWAYSVESRDTVSSSNIRGHLYLHPTDQARSPDAFGGQPEIMIEAGGRYEWSWRLSWCDDRAGLQADRSPLITLDAVVAEAGQAVPITTTATTLPELVEGPGHIGLSPLRQAQDDASTGSGHEGMINSDGPGVIELRATRDGRTARASVFFHRPLREVVERRVAFIAERQVAAERGDESAAAFVPYDRRSGLTTLPTVWRDWNDVRERVAMPLLLQQARALGWGDPAGLDEVLDRHRAFVLNRVVAADGTVVDDSRHAVHTRLYNFPWYARYLAAEHDRTGNSADLDLAAKIIERYYALGGQQFLAFGLGGIVAGLAEKLITTGDPDRAEALRGSLIAHGRHFVDVATELPSHEVNYEQSMVAPLLDLMINVHRLDPNAVPGEEIALRLPWLTAFAGDQPDARLRHIPIRHWDGYWFGAERHWGDVFPHYWTVLSAQVFLGLPEGIVPDERRAELRDQGAAILRANLINFADDGWATCAFVYPSCVNGNPTHHADPLANDQDWALVYALDHPEAFPT</sequence>
<comment type="caution">
    <text evidence="2">The sequence shown here is derived from an EMBL/GenBank/DDBJ whole genome shotgun (WGS) entry which is preliminary data.</text>
</comment>
<dbReference type="AlphaFoldDB" id="A0A7Y9LCN5"/>
<name>A0A7Y9LCN5_9ACTN</name>
<feature type="region of interest" description="Disordered" evidence="1">
    <location>
        <begin position="292"/>
        <end position="313"/>
    </location>
</feature>
<protein>
    <submittedName>
        <fullName evidence="2">Uncharacterized protein</fullName>
    </submittedName>
</protein>
<dbReference type="Proteomes" id="UP000569914">
    <property type="component" value="Unassembled WGS sequence"/>
</dbReference>
<evidence type="ECO:0000256" key="1">
    <source>
        <dbReference type="SAM" id="MobiDB-lite"/>
    </source>
</evidence>
<proteinExistence type="predicted"/>
<keyword evidence="3" id="KW-1185">Reference proteome</keyword>